<accession>A0A4Y7RXD6</accession>
<gene>
    <name evidence="1" type="ORF">Pmgp_00300</name>
</gene>
<evidence type="ECO:0000313" key="1">
    <source>
        <dbReference type="EMBL" id="TEB13406.1"/>
    </source>
</evidence>
<sequence length="109" mass="12281">MIKQSLEDWLKEAEDKFVSPGDDRGAIAFQCPRCKRIQTLKDFKDRGLDHNLAYQECLGRHDKSIGCDWAADGLLRTLGLGRIVFHDGGEMEVFDFAPVKEKVVANIAD</sequence>
<dbReference type="RefSeq" id="WP_134212192.1">
    <property type="nucleotide sequence ID" value="NZ_QFFZ01000002.1"/>
</dbReference>
<name>A0A4Y7RXD6_9FIRM</name>
<dbReference type="InterPro" id="IPR048166">
    <property type="entry name" value="VVA0879-like"/>
</dbReference>
<organism evidence="1 2">
    <name type="scientific">Pelotomaculum propionicicum</name>
    <dbReference type="NCBI Taxonomy" id="258475"/>
    <lineage>
        <taxon>Bacteria</taxon>
        <taxon>Bacillati</taxon>
        <taxon>Bacillota</taxon>
        <taxon>Clostridia</taxon>
        <taxon>Eubacteriales</taxon>
        <taxon>Desulfotomaculaceae</taxon>
        <taxon>Pelotomaculum</taxon>
    </lineage>
</organism>
<proteinExistence type="predicted"/>
<dbReference type="AlphaFoldDB" id="A0A4Y7RXD6"/>
<protein>
    <submittedName>
        <fullName evidence="1">Uncharacterized protein</fullName>
    </submittedName>
</protein>
<comment type="caution">
    <text evidence="1">The sequence shown here is derived from an EMBL/GenBank/DDBJ whole genome shotgun (WGS) entry which is preliminary data.</text>
</comment>
<dbReference type="NCBIfam" id="NF041591">
    <property type="entry name" value="CxxC_VVA0879"/>
    <property type="match status" value="1"/>
</dbReference>
<dbReference type="EMBL" id="QFFZ01000002">
    <property type="protein sequence ID" value="TEB13406.1"/>
    <property type="molecule type" value="Genomic_DNA"/>
</dbReference>
<keyword evidence="2" id="KW-1185">Reference proteome</keyword>
<evidence type="ECO:0000313" key="2">
    <source>
        <dbReference type="Proteomes" id="UP000297597"/>
    </source>
</evidence>
<reference evidence="1 2" key="1">
    <citation type="journal article" date="2018" name="Environ. Microbiol.">
        <title>Novel energy conservation strategies and behaviour of Pelotomaculum schinkii driving syntrophic propionate catabolism.</title>
        <authorList>
            <person name="Hidalgo-Ahumada C.A.P."/>
            <person name="Nobu M.K."/>
            <person name="Narihiro T."/>
            <person name="Tamaki H."/>
            <person name="Liu W.T."/>
            <person name="Kamagata Y."/>
            <person name="Stams A.J.M."/>
            <person name="Imachi H."/>
            <person name="Sousa D.Z."/>
        </authorList>
    </citation>
    <scope>NUCLEOTIDE SEQUENCE [LARGE SCALE GENOMIC DNA]</scope>
    <source>
        <strain evidence="1 2">MGP</strain>
    </source>
</reference>
<dbReference type="Proteomes" id="UP000297597">
    <property type="component" value="Unassembled WGS sequence"/>
</dbReference>
<dbReference type="OrthoDB" id="4205004at2"/>